<sequence>MARLSFCLCTLLLLLSFSVSETRPLRNRDPFSFHFPASSGHFIGTVKHYLYSGSKDRSLAKIGKVLNTSAKVSFSISFRKSNATRNQYYKPLRVSPGGPDGHHHFKVTATGGHERR</sequence>
<evidence type="ECO:0000256" key="1">
    <source>
        <dbReference type="SAM" id="MobiDB-lite"/>
    </source>
</evidence>
<protein>
    <submittedName>
        <fullName evidence="3">Uncharacterized protein</fullName>
    </submittedName>
</protein>
<reference evidence="3 4" key="1">
    <citation type="journal article" date="2014" name="Am. J. Bot.">
        <title>Genome assembly and annotation for red clover (Trifolium pratense; Fabaceae).</title>
        <authorList>
            <person name="Istvanek J."/>
            <person name="Jaros M."/>
            <person name="Krenek A."/>
            <person name="Repkova J."/>
        </authorList>
    </citation>
    <scope>NUCLEOTIDE SEQUENCE [LARGE SCALE GENOMIC DNA]</scope>
    <source>
        <strain evidence="4">cv. Tatra</strain>
        <tissue evidence="3">Young leaves</tissue>
    </source>
</reference>
<comment type="caution">
    <text evidence="3">The sequence shown here is derived from an EMBL/GenBank/DDBJ whole genome shotgun (WGS) entry which is preliminary data.</text>
</comment>
<proteinExistence type="predicted"/>
<feature type="chain" id="PRO_5014370873" evidence="2">
    <location>
        <begin position="23"/>
        <end position="116"/>
    </location>
</feature>
<organism evidence="3 4">
    <name type="scientific">Trifolium pratense</name>
    <name type="common">Red clover</name>
    <dbReference type="NCBI Taxonomy" id="57577"/>
    <lineage>
        <taxon>Eukaryota</taxon>
        <taxon>Viridiplantae</taxon>
        <taxon>Streptophyta</taxon>
        <taxon>Embryophyta</taxon>
        <taxon>Tracheophyta</taxon>
        <taxon>Spermatophyta</taxon>
        <taxon>Magnoliopsida</taxon>
        <taxon>eudicotyledons</taxon>
        <taxon>Gunneridae</taxon>
        <taxon>Pentapetalae</taxon>
        <taxon>rosids</taxon>
        <taxon>fabids</taxon>
        <taxon>Fabales</taxon>
        <taxon>Fabaceae</taxon>
        <taxon>Papilionoideae</taxon>
        <taxon>50 kb inversion clade</taxon>
        <taxon>NPAAA clade</taxon>
        <taxon>Hologalegina</taxon>
        <taxon>IRL clade</taxon>
        <taxon>Trifolieae</taxon>
        <taxon>Trifolium</taxon>
    </lineage>
</organism>
<accession>A0A2K3NMR5</accession>
<name>A0A2K3NMR5_TRIPR</name>
<dbReference type="Proteomes" id="UP000236291">
    <property type="component" value="Unassembled WGS sequence"/>
</dbReference>
<dbReference type="AlphaFoldDB" id="A0A2K3NMR5"/>
<reference evidence="3 4" key="2">
    <citation type="journal article" date="2017" name="Front. Plant Sci.">
        <title>Gene Classification and Mining of Molecular Markers Useful in Red Clover (Trifolium pratense) Breeding.</title>
        <authorList>
            <person name="Istvanek J."/>
            <person name="Dluhosova J."/>
            <person name="Dluhos P."/>
            <person name="Patkova L."/>
            <person name="Nedelnik J."/>
            <person name="Repkova J."/>
        </authorList>
    </citation>
    <scope>NUCLEOTIDE SEQUENCE [LARGE SCALE GENOMIC DNA]</scope>
    <source>
        <strain evidence="4">cv. Tatra</strain>
        <tissue evidence="3">Young leaves</tissue>
    </source>
</reference>
<keyword evidence="2" id="KW-0732">Signal</keyword>
<evidence type="ECO:0000313" key="3">
    <source>
        <dbReference type="EMBL" id="PNY04332.1"/>
    </source>
</evidence>
<dbReference type="EMBL" id="ASHM01000278">
    <property type="protein sequence ID" value="PNY04332.1"/>
    <property type="molecule type" value="Genomic_DNA"/>
</dbReference>
<gene>
    <name evidence="3" type="ORF">L195_g000750</name>
</gene>
<feature type="signal peptide" evidence="2">
    <location>
        <begin position="1"/>
        <end position="22"/>
    </location>
</feature>
<evidence type="ECO:0000313" key="4">
    <source>
        <dbReference type="Proteomes" id="UP000236291"/>
    </source>
</evidence>
<feature type="region of interest" description="Disordered" evidence="1">
    <location>
        <begin position="92"/>
        <end position="116"/>
    </location>
</feature>
<evidence type="ECO:0000256" key="2">
    <source>
        <dbReference type="SAM" id="SignalP"/>
    </source>
</evidence>